<dbReference type="InterPro" id="IPR002110">
    <property type="entry name" value="Ankyrin_rpt"/>
</dbReference>
<dbReference type="SUPFAM" id="SSF48403">
    <property type="entry name" value="Ankyrin repeat"/>
    <property type="match status" value="1"/>
</dbReference>
<dbReference type="InterPro" id="IPR036770">
    <property type="entry name" value="Ankyrin_rpt-contain_sf"/>
</dbReference>
<name>G4ZDN5_PHYSP</name>
<keyword evidence="1" id="KW-0472">Membrane</keyword>
<proteinExistence type="predicted"/>
<feature type="transmembrane region" description="Helical" evidence="1">
    <location>
        <begin position="281"/>
        <end position="303"/>
    </location>
</feature>
<dbReference type="EMBL" id="JH159154">
    <property type="protein sequence ID" value="EGZ18374.1"/>
    <property type="molecule type" value="Genomic_DNA"/>
</dbReference>
<organism evidence="2 3">
    <name type="scientific">Phytophthora sojae (strain P6497)</name>
    <name type="common">Soybean stem and root rot agent</name>
    <name type="synonym">Phytophthora megasperma f. sp. glycines</name>
    <dbReference type="NCBI Taxonomy" id="1094619"/>
    <lineage>
        <taxon>Eukaryota</taxon>
        <taxon>Sar</taxon>
        <taxon>Stramenopiles</taxon>
        <taxon>Oomycota</taxon>
        <taxon>Peronosporomycetes</taxon>
        <taxon>Peronosporales</taxon>
        <taxon>Peronosporaceae</taxon>
        <taxon>Phytophthora</taxon>
    </lineage>
</organism>
<protein>
    <submittedName>
        <fullName evidence="2">Uncharacterized protein</fullName>
    </submittedName>
</protein>
<dbReference type="RefSeq" id="XP_009527432.1">
    <property type="nucleotide sequence ID" value="XM_009529137.1"/>
</dbReference>
<evidence type="ECO:0000313" key="3">
    <source>
        <dbReference type="Proteomes" id="UP000002640"/>
    </source>
</evidence>
<keyword evidence="1" id="KW-0812">Transmembrane</keyword>
<dbReference type="Gene3D" id="1.25.40.20">
    <property type="entry name" value="Ankyrin repeat-containing domain"/>
    <property type="match status" value="1"/>
</dbReference>
<dbReference type="InParanoid" id="G4ZDN5"/>
<dbReference type="Pfam" id="PF12796">
    <property type="entry name" value="Ank_2"/>
    <property type="match status" value="1"/>
</dbReference>
<dbReference type="SMR" id="G4ZDN5"/>
<evidence type="ECO:0000256" key="1">
    <source>
        <dbReference type="SAM" id="Phobius"/>
    </source>
</evidence>
<reference evidence="2 3" key="1">
    <citation type="journal article" date="2006" name="Science">
        <title>Phytophthora genome sequences uncover evolutionary origins and mechanisms of pathogenesis.</title>
        <authorList>
            <person name="Tyler B.M."/>
            <person name="Tripathy S."/>
            <person name="Zhang X."/>
            <person name="Dehal P."/>
            <person name="Jiang R.H."/>
            <person name="Aerts A."/>
            <person name="Arredondo F.D."/>
            <person name="Baxter L."/>
            <person name="Bensasson D."/>
            <person name="Beynon J.L."/>
            <person name="Chapman J."/>
            <person name="Damasceno C.M."/>
            <person name="Dorrance A.E."/>
            <person name="Dou D."/>
            <person name="Dickerman A.W."/>
            <person name="Dubchak I.L."/>
            <person name="Garbelotto M."/>
            <person name="Gijzen M."/>
            <person name="Gordon S.G."/>
            <person name="Govers F."/>
            <person name="Grunwald N.J."/>
            <person name="Huang W."/>
            <person name="Ivors K.L."/>
            <person name="Jones R.W."/>
            <person name="Kamoun S."/>
            <person name="Krampis K."/>
            <person name="Lamour K.H."/>
            <person name="Lee M.K."/>
            <person name="McDonald W.H."/>
            <person name="Medina M."/>
            <person name="Meijer H.J."/>
            <person name="Nordberg E.K."/>
            <person name="Maclean D.J."/>
            <person name="Ospina-Giraldo M.D."/>
            <person name="Morris P.F."/>
            <person name="Phuntumart V."/>
            <person name="Putnam N.H."/>
            <person name="Rash S."/>
            <person name="Rose J.K."/>
            <person name="Sakihama Y."/>
            <person name="Salamov A.A."/>
            <person name="Savidor A."/>
            <person name="Scheuring C.F."/>
            <person name="Smith B.M."/>
            <person name="Sobral B.W."/>
            <person name="Terry A."/>
            <person name="Torto-Alalibo T.A."/>
            <person name="Win J."/>
            <person name="Xu Z."/>
            <person name="Zhang H."/>
            <person name="Grigoriev I.V."/>
            <person name="Rokhsar D.S."/>
            <person name="Boore J.L."/>
        </authorList>
    </citation>
    <scope>NUCLEOTIDE SEQUENCE [LARGE SCALE GENOMIC DNA]</scope>
    <source>
        <strain evidence="2 3">P6497</strain>
    </source>
</reference>
<dbReference type="AlphaFoldDB" id="G4ZDN5"/>
<dbReference type="GeneID" id="20639278"/>
<dbReference type="Proteomes" id="UP000002640">
    <property type="component" value="Unassembled WGS sequence"/>
</dbReference>
<evidence type="ECO:0000313" key="2">
    <source>
        <dbReference type="EMBL" id="EGZ18374.1"/>
    </source>
</evidence>
<dbReference type="KEGG" id="psoj:PHYSODRAFT_261406"/>
<accession>G4ZDN5</accession>
<sequence>MGNWRSCGIWSSNAQPPRLPQVRAATSGNAQVVRYLTALCGEVGEKEEALREAAKGGHLEEVQCLAEEFGADVNSRVADTPLLWGAKCVRYLVEQRGVDANVRGWGQSKVLMRRLNAVIFTSYDTSSNTATLTGAAANGHIEIVRVAFALHEDHECKCRHEEEGHEGREEGRSPTVRWQGWFERMKLKLERKGVWKYCEKDIEEPEESKQDEHDACKKNSAHAKELLYDGMTDKIMKTVKFEPTALRSSRMIDANDESWTKVVKTKLCLEDLVEVGTEAEIVVVVVAVVLIVAEGVVLVVVVAEEAAKELDVVTDDKVSVEEDAFIVESNRTKCWTART</sequence>
<keyword evidence="3" id="KW-1185">Reference proteome</keyword>
<dbReference type="Pfam" id="PF14223">
    <property type="entry name" value="Retrotran_gag_2"/>
    <property type="match status" value="1"/>
</dbReference>
<gene>
    <name evidence="2" type="ORF">PHYSODRAFT_261406</name>
</gene>
<keyword evidence="1" id="KW-1133">Transmembrane helix</keyword>